<feature type="binding site" evidence="13">
    <location>
        <position position="192"/>
    </location>
    <ligand>
        <name>Fe cation</name>
        <dbReference type="ChEBI" id="CHEBI:24875"/>
        <label>1</label>
    </ligand>
</feature>
<feature type="binding site" evidence="13">
    <location>
        <position position="168"/>
    </location>
    <ligand>
        <name>Fe cation</name>
        <dbReference type="ChEBI" id="CHEBI:24875"/>
        <label>1</label>
    </ligand>
</feature>
<evidence type="ECO:0000256" key="2">
    <source>
        <dbReference type="ARBA" id="ARBA00005167"/>
    </source>
</evidence>
<comment type="pathway">
    <text evidence="2 14">Polyol metabolism; myo-inositol degradation into D-glucuronate; D-glucuronate from myo-inositol: step 1/1.</text>
</comment>
<accession>Q752U1</accession>
<keyword evidence="9 13" id="KW-0408">Iron</keyword>
<feature type="binding site" evidence="13">
    <location>
        <position position="263"/>
    </location>
    <ligand>
        <name>Fe cation</name>
        <dbReference type="ChEBI" id="CHEBI:24875"/>
        <label>1</label>
    </ligand>
</feature>
<evidence type="ECO:0000256" key="5">
    <source>
        <dbReference type="ARBA" id="ARBA00019269"/>
    </source>
</evidence>
<comment type="cofactor">
    <cofactor evidence="13 14">
        <name>Fe cation</name>
        <dbReference type="ChEBI" id="CHEBI:24875"/>
    </cofactor>
    <text evidence="13 14">Binds 2 iron ions per subunit.</text>
</comment>
<feature type="compositionally biased region" description="Low complexity" evidence="15">
    <location>
        <begin position="52"/>
        <end position="63"/>
    </location>
</feature>
<evidence type="ECO:0000256" key="9">
    <source>
        <dbReference type="ARBA" id="ARBA00023004"/>
    </source>
</evidence>
<dbReference type="GO" id="GO:0050113">
    <property type="term" value="F:inositol oxygenase activity"/>
    <property type="evidence" value="ECO:0000318"/>
    <property type="project" value="GO_Central"/>
</dbReference>
<keyword evidence="8 14" id="KW-0560">Oxidoreductase</keyword>
<dbReference type="eggNOG" id="KOG1573">
    <property type="taxonomic scope" value="Eukaryota"/>
</dbReference>
<evidence type="ECO:0000256" key="11">
    <source>
        <dbReference type="ARBA" id="ARBA00048271"/>
    </source>
</evidence>
<comment type="subcellular location">
    <subcellularLocation>
        <location evidence="1 14">Cytoplasm</location>
    </subcellularLocation>
</comment>
<comment type="catalytic activity">
    <reaction evidence="11 14">
        <text>myo-inositol + O2 = D-glucuronate + H2O + H(+)</text>
        <dbReference type="Rhea" id="RHEA:23696"/>
        <dbReference type="ChEBI" id="CHEBI:15377"/>
        <dbReference type="ChEBI" id="CHEBI:15378"/>
        <dbReference type="ChEBI" id="CHEBI:15379"/>
        <dbReference type="ChEBI" id="CHEBI:17268"/>
        <dbReference type="ChEBI" id="CHEBI:58720"/>
        <dbReference type="EC" id="1.13.99.1"/>
    </reaction>
</comment>
<evidence type="ECO:0000313" key="16">
    <source>
        <dbReference type="EMBL" id="AAS53853.1"/>
    </source>
</evidence>
<evidence type="ECO:0000256" key="6">
    <source>
        <dbReference type="ARBA" id="ARBA00022490"/>
    </source>
</evidence>
<feature type="compositionally biased region" description="Acidic residues" evidence="15">
    <location>
        <begin position="64"/>
        <end position="74"/>
    </location>
</feature>
<feature type="binding site" evidence="12">
    <location>
        <begin position="155"/>
        <end position="157"/>
    </location>
    <ligand>
        <name>substrate</name>
    </ligand>
</feature>
<evidence type="ECO:0000256" key="3">
    <source>
        <dbReference type="ARBA" id="ARBA00005286"/>
    </source>
</evidence>
<feature type="binding site" evidence="12">
    <location>
        <position position="196"/>
    </location>
    <ligand>
        <name>substrate</name>
    </ligand>
</feature>
<feature type="binding site" evidence="13">
    <location>
        <position position="321"/>
    </location>
    <ligand>
        <name>Fe cation</name>
        <dbReference type="ChEBI" id="CHEBI:24875"/>
        <label>1</label>
    </ligand>
</feature>
<evidence type="ECO:0000256" key="15">
    <source>
        <dbReference type="SAM" id="MobiDB-lite"/>
    </source>
</evidence>
<dbReference type="OMA" id="RYNTKYG"/>
<dbReference type="EC" id="1.13.99.1" evidence="4 14"/>
<organism evidence="16 17">
    <name type="scientific">Eremothecium gossypii (strain ATCC 10895 / CBS 109.51 / FGSC 9923 / NRRL Y-1056)</name>
    <name type="common">Yeast</name>
    <name type="synonym">Ashbya gossypii</name>
    <dbReference type="NCBI Taxonomy" id="284811"/>
    <lineage>
        <taxon>Eukaryota</taxon>
        <taxon>Fungi</taxon>
        <taxon>Dikarya</taxon>
        <taxon>Ascomycota</taxon>
        <taxon>Saccharomycotina</taxon>
        <taxon>Saccharomycetes</taxon>
        <taxon>Saccharomycetales</taxon>
        <taxon>Saccharomycetaceae</taxon>
        <taxon>Eremothecium</taxon>
    </lineage>
</organism>
<dbReference type="GO" id="GO:0019310">
    <property type="term" value="P:inositol catabolic process"/>
    <property type="evidence" value="ECO:0000318"/>
    <property type="project" value="GO_Central"/>
</dbReference>
<dbReference type="GO" id="GO:0005737">
    <property type="term" value="C:cytoplasm"/>
    <property type="evidence" value="ECO:0007669"/>
    <property type="project" value="UniProtKB-SubCell"/>
</dbReference>
<dbReference type="UniPathway" id="UPA00111">
    <property type="reaction ID" value="UER00527"/>
</dbReference>
<dbReference type="GeneID" id="4622308"/>
<name>Q752U1_EREGS</name>
<protein>
    <recommendedName>
        <fullName evidence="5 14">Inositol oxygenase</fullName>
        <ecNumber evidence="4 14">1.13.99.1</ecNumber>
    </recommendedName>
    <alternativeName>
        <fullName evidence="10 14">Myo-inositol oxygenase</fullName>
    </alternativeName>
</protein>
<feature type="region of interest" description="Disordered" evidence="15">
    <location>
        <begin position="44"/>
        <end position="96"/>
    </location>
</feature>
<feature type="binding site" evidence="13">
    <location>
        <position position="288"/>
    </location>
    <ligand>
        <name>Fe cation</name>
        <dbReference type="ChEBI" id="CHEBI:24875"/>
        <label>1</label>
    </ligand>
</feature>
<dbReference type="OrthoDB" id="5151075at2759"/>
<evidence type="ECO:0000256" key="4">
    <source>
        <dbReference type="ARBA" id="ARBA00011919"/>
    </source>
</evidence>
<evidence type="ECO:0000313" key="17">
    <source>
        <dbReference type="Proteomes" id="UP000000591"/>
    </source>
</evidence>
<dbReference type="RefSeq" id="NP_986029.1">
    <property type="nucleotide sequence ID" value="NM_212165.1"/>
</dbReference>
<sequence length="354" mass="40744">MFNSKAAGVAVSASGHIHTDQGHILEQIDEDVQSVNAFKTRLKNSAHGSGVAETAGDAPAGTEEAAETECDTGNEEGQPASKRRKLLRPETEKPISEEDYRQYHQARQRVKDFYKEQHENQTVAFNLQARINYKTKVRAKMSIWEALCKLSKLIDESDPDTELSQIDHALQTAEAIRAEGRPRWMQLVGLIHDLGKILYFFDSEGQWDVVGDTFPVGCQFAEEIIFHEFFEGNADKNHPIYSQKLGIYHENCGLASVMLSWGHDEYMYYIAKGQSLLNDKALAMIRYHSFYPWHREGAYRYLMDESDYELLEAVQDFNKYDLYSKTNKKYDVGELKEYYQDLINEFFPTKLVEF</sequence>
<feature type="binding site" evidence="13">
    <location>
        <position position="193"/>
    </location>
    <ligand>
        <name>Fe cation</name>
        <dbReference type="ChEBI" id="CHEBI:24875"/>
        <label>1</label>
    </ligand>
</feature>
<keyword evidence="7 13" id="KW-0479">Metal-binding</keyword>
<dbReference type="InterPro" id="IPR007828">
    <property type="entry name" value="Inositol_oxygenase"/>
</dbReference>
<dbReference type="Pfam" id="PF05153">
    <property type="entry name" value="MIOX"/>
    <property type="match status" value="1"/>
</dbReference>
<dbReference type="STRING" id="284811.Q752U1"/>
<dbReference type="KEGG" id="ago:AGOS_AFR482W"/>
<dbReference type="EMBL" id="AE016819">
    <property type="protein sequence ID" value="AAS53853.1"/>
    <property type="molecule type" value="Genomic_DNA"/>
</dbReference>
<keyword evidence="17" id="KW-1185">Reference proteome</keyword>
<dbReference type="SUPFAM" id="SSF109604">
    <property type="entry name" value="HD-domain/PDEase-like"/>
    <property type="match status" value="1"/>
</dbReference>
<dbReference type="GO" id="GO:0005506">
    <property type="term" value="F:iron ion binding"/>
    <property type="evidence" value="ECO:0007669"/>
    <property type="project" value="InterPro"/>
</dbReference>
<keyword evidence="6 14" id="KW-0963">Cytoplasm</keyword>
<evidence type="ECO:0000256" key="7">
    <source>
        <dbReference type="ARBA" id="ARBA00022723"/>
    </source>
</evidence>
<feature type="binding site" evidence="12">
    <location>
        <begin position="211"/>
        <end position="212"/>
    </location>
    <ligand>
        <name>substrate</name>
    </ligand>
</feature>
<evidence type="ECO:0000256" key="12">
    <source>
        <dbReference type="PIRSR" id="PIRSR607828-1"/>
    </source>
</evidence>
<feature type="binding site" evidence="12">
    <location>
        <position position="101"/>
    </location>
    <ligand>
        <name>substrate</name>
    </ligand>
</feature>
<dbReference type="PANTHER" id="PTHR12588:SF0">
    <property type="entry name" value="INOSITOL OXYGENASE"/>
    <property type="match status" value="1"/>
</dbReference>
<reference evidence="16 17" key="1">
    <citation type="journal article" date="2004" name="Science">
        <title>The Ashbya gossypii genome as a tool for mapping the ancient Saccharomyces cerevisiae genome.</title>
        <authorList>
            <person name="Dietrich F.S."/>
            <person name="Voegeli S."/>
            <person name="Brachat S."/>
            <person name="Lerch A."/>
            <person name="Gates K."/>
            <person name="Steiner S."/>
            <person name="Mohr C."/>
            <person name="Pohlmann R."/>
            <person name="Luedi P."/>
            <person name="Choi S."/>
            <person name="Wing R.A."/>
            <person name="Flavier A."/>
            <person name="Gaffney T.D."/>
            <person name="Philippsen P."/>
        </authorList>
    </citation>
    <scope>NUCLEOTIDE SEQUENCE [LARGE SCALE GENOMIC DNA]</scope>
    <source>
        <strain evidence="17">ATCC 10895 / CBS 109.51 / FGSC 9923 / NRRL Y-1056</strain>
    </source>
</reference>
<feature type="compositionally biased region" description="Basic and acidic residues" evidence="15">
    <location>
        <begin position="87"/>
        <end position="96"/>
    </location>
</feature>
<evidence type="ECO:0000256" key="10">
    <source>
        <dbReference type="ARBA" id="ARBA00029668"/>
    </source>
</evidence>
<feature type="binding site" evidence="12">
    <location>
        <begin position="288"/>
        <end position="289"/>
    </location>
    <ligand>
        <name>substrate</name>
    </ligand>
</feature>
<reference evidence="17" key="2">
    <citation type="journal article" date="2013" name="G3 (Bethesda)">
        <title>Genomes of Ashbya fungi isolated from insects reveal four mating-type loci, numerous translocations, lack of transposons, and distinct gene duplications.</title>
        <authorList>
            <person name="Dietrich F.S."/>
            <person name="Voegeli S."/>
            <person name="Kuo S."/>
            <person name="Philippsen P."/>
        </authorList>
    </citation>
    <scope>GENOME REANNOTATION</scope>
    <source>
        <strain evidence="17">ATCC 10895 / CBS 109.51 / FGSC 9923 / NRRL Y-1056</strain>
    </source>
</reference>
<proteinExistence type="inferred from homology"/>
<evidence type="ECO:0000256" key="8">
    <source>
        <dbReference type="ARBA" id="ARBA00023002"/>
    </source>
</evidence>
<gene>
    <name evidence="16" type="ORF">AGOS_AFR482W</name>
</gene>
<dbReference type="PANTHER" id="PTHR12588">
    <property type="entry name" value="MYOINOSITOL OXYGENASE"/>
    <property type="match status" value="1"/>
</dbReference>
<dbReference type="Gene3D" id="1.10.3210.10">
    <property type="entry name" value="Hypothetical protein af1432"/>
    <property type="match status" value="1"/>
</dbReference>
<evidence type="ECO:0000256" key="1">
    <source>
        <dbReference type="ARBA" id="ARBA00004496"/>
    </source>
</evidence>
<dbReference type="Proteomes" id="UP000000591">
    <property type="component" value="Chromosome VI"/>
</dbReference>
<evidence type="ECO:0000256" key="13">
    <source>
        <dbReference type="PIRSR" id="PIRSR607828-2"/>
    </source>
</evidence>
<evidence type="ECO:0000256" key="14">
    <source>
        <dbReference type="RuleBase" id="RU367039"/>
    </source>
</evidence>
<dbReference type="AlphaFoldDB" id="Q752U1"/>
<dbReference type="InParanoid" id="Q752U1"/>
<comment type="similarity">
    <text evidence="3 14">Belongs to the myo-inositol oxygenase family.</text>
</comment>
<dbReference type="HOGENOM" id="CLU_050259_0_0_1"/>